<dbReference type="Pfam" id="PF18374">
    <property type="entry name" value="Enolase_like_N"/>
    <property type="match status" value="1"/>
</dbReference>
<comment type="function">
    <text evidence="4">Converts 2-succinyl-6-hydroxy-2,4-cyclohexadiene-1-carboxylate (SHCHC) to 2-succinylbenzoate (OSB).</text>
</comment>
<dbReference type="EC" id="4.2.1.113" evidence="4"/>
<keyword evidence="2 4" id="KW-0460">Magnesium</keyword>
<evidence type="ECO:0000313" key="6">
    <source>
        <dbReference type="EMBL" id="RRJ86041.1"/>
    </source>
</evidence>
<dbReference type="Gene3D" id="3.20.20.120">
    <property type="entry name" value="Enolase-like C-terminal domain"/>
    <property type="match status" value="1"/>
</dbReference>
<keyword evidence="4" id="KW-0474">Menaquinone biosynthesis</keyword>
<dbReference type="GO" id="GO:0000287">
    <property type="term" value="F:magnesium ion binding"/>
    <property type="evidence" value="ECO:0007669"/>
    <property type="project" value="UniProtKB-UniRule"/>
</dbReference>
<reference evidence="6 7" key="1">
    <citation type="submission" date="2018-11" db="EMBL/GenBank/DDBJ databases">
        <title>YIM 102482-1 draft genome.</title>
        <authorList>
            <person name="Li G."/>
            <person name="Jiang Y."/>
        </authorList>
    </citation>
    <scope>NUCLEOTIDE SEQUENCE [LARGE SCALE GENOMIC DNA]</scope>
    <source>
        <strain evidence="6 7">YIM 102482-1</strain>
    </source>
</reference>
<accession>A0A3P3VTC1</accession>
<dbReference type="HAMAP" id="MF_00470">
    <property type="entry name" value="MenC_1"/>
    <property type="match status" value="1"/>
</dbReference>
<dbReference type="Proteomes" id="UP000274391">
    <property type="component" value="Unassembled WGS sequence"/>
</dbReference>
<protein>
    <recommendedName>
        <fullName evidence="4">o-succinylbenzoate synthase</fullName>
        <shortName evidence="4">OSB synthase</shortName>
        <shortName evidence="4">OSBS</shortName>
        <ecNumber evidence="4">4.2.1.113</ecNumber>
    </recommendedName>
    <alternativeName>
        <fullName evidence="4">4-(2'-carboxyphenyl)-4-oxybutyric acid synthase</fullName>
    </alternativeName>
    <alternativeName>
        <fullName evidence="4">o-succinylbenzoic acid synthase</fullName>
    </alternativeName>
</protein>
<dbReference type="AlphaFoldDB" id="A0A3P3VTC1"/>
<dbReference type="NCBIfam" id="NF002782">
    <property type="entry name" value="PRK02901.1"/>
    <property type="match status" value="1"/>
</dbReference>
<dbReference type="InterPro" id="IPR013342">
    <property type="entry name" value="Mandelate_racemase_C"/>
</dbReference>
<comment type="pathway">
    <text evidence="4">Quinol/quinone metabolism; menaquinone biosynthesis.</text>
</comment>
<proteinExistence type="inferred from homology"/>
<evidence type="ECO:0000256" key="1">
    <source>
        <dbReference type="ARBA" id="ARBA00022723"/>
    </source>
</evidence>
<dbReference type="UniPathway" id="UPA01057">
    <property type="reaction ID" value="UER00165"/>
</dbReference>
<evidence type="ECO:0000313" key="7">
    <source>
        <dbReference type="Proteomes" id="UP000274391"/>
    </source>
</evidence>
<dbReference type="InterPro" id="IPR036849">
    <property type="entry name" value="Enolase-like_C_sf"/>
</dbReference>
<evidence type="ECO:0000256" key="2">
    <source>
        <dbReference type="ARBA" id="ARBA00022842"/>
    </source>
</evidence>
<dbReference type="EMBL" id="RQVS01000013">
    <property type="protein sequence ID" value="RRJ86041.1"/>
    <property type="molecule type" value="Genomic_DNA"/>
</dbReference>
<feature type="binding site" evidence="4">
    <location>
        <position position="169"/>
    </location>
    <ligand>
        <name>Mg(2+)</name>
        <dbReference type="ChEBI" id="CHEBI:18420"/>
    </ligand>
</feature>
<feature type="active site" description="Proton donor" evidence="4">
    <location>
        <position position="111"/>
    </location>
</feature>
<dbReference type="SUPFAM" id="SSF51604">
    <property type="entry name" value="Enolase C-terminal domain-like"/>
    <property type="match status" value="1"/>
</dbReference>
<dbReference type="CDD" id="cd03320">
    <property type="entry name" value="OSBS"/>
    <property type="match status" value="1"/>
</dbReference>
<feature type="active site" description="Proton acceptor" evidence="4">
    <location>
        <position position="217"/>
    </location>
</feature>
<dbReference type="GO" id="GO:0009234">
    <property type="term" value="P:menaquinone biosynthetic process"/>
    <property type="evidence" value="ECO:0007669"/>
    <property type="project" value="UniProtKB-UniRule"/>
</dbReference>
<dbReference type="UniPathway" id="UPA00079"/>
<evidence type="ECO:0000256" key="3">
    <source>
        <dbReference type="ARBA" id="ARBA00023239"/>
    </source>
</evidence>
<dbReference type="PANTHER" id="PTHR48073:SF2">
    <property type="entry name" value="O-SUCCINYLBENZOATE SYNTHASE"/>
    <property type="match status" value="1"/>
</dbReference>
<comment type="caution">
    <text evidence="6">The sequence shown here is derived from an EMBL/GenBank/DDBJ whole genome shotgun (WGS) entry which is preliminary data.</text>
</comment>
<comment type="catalytic activity">
    <reaction evidence="4">
        <text>(1R,6R)-6-hydroxy-2-succinyl-cyclohexa-2,4-diene-1-carboxylate = 2-succinylbenzoate + H2O</text>
        <dbReference type="Rhea" id="RHEA:10196"/>
        <dbReference type="ChEBI" id="CHEBI:15377"/>
        <dbReference type="ChEBI" id="CHEBI:18325"/>
        <dbReference type="ChEBI" id="CHEBI:58689"/>
        <dbReference type="EC" id="4.2.1.113"/>
    </reaction>
</comment>
<evidence type="ECO:0000259" key="5">
    <source>
        <dbReference type="SMART" id="SM00922"/>
    </source>
</evidence>
<dbReference type="SMART" id="SM00922">
    <property type="entry name" value="MR_MLE"/>
    <property type="match status" value="1"/>
</dbReference>
<comment type="cofactor">
    <cofactor evidence="4">
        <name>a divalent metal cation</name>
        <dbReference type="ChEBI" id="CHEBI:60240"/>
    </cofactor>
</comment>
<evidence type="ECO:0000256" key="4">
    <source>
        <dbReference type="HAMAP-Rule" id="MF_00470"/>
    </source>
</evidence>
<dbReference type="SFLD" id="SFLDS00001">
    <property type="entry name" value="Enolase"/>
    <property type="match status" value="1"/>
</dbReference>
<dbReference type="SFLD" id="SFLDF00009">
    <property type="entry name" value="o-succinylbenzoate_synthase"/>
    <property type="match status" value="1"/>
</dbReference>
<keyword evidence="1 4" id="KW-0479">Metal-binding</keyword>
<sequence>MERVHPSLADLLERAHVVALPLNTRFRGVTEREAVLFAGTEAWSEFSPFLEYAPAEASAWLAAAIEYGFDASLERLDSGTVEVNATVPAVTADAVPQVLARYDGCRVAKVKVAERGQMLADDLARLEAVRDALPTARLRIDANAGWSVPEAVTALRAMTAAGFEFEYVEQPVASVTELAEVRRAVPGVRIAADESVRKAADPLAVARAGAADHVIVKAQPLGGVRRAAEVVAASGLSATVSSALDTSVGIVMGAQLAARLPQPRYAAGLATVSLFAADVVREPRVAVQGQVSLAPAVPDAALLREFAASDACQNWWFERIRACFEHLSTLGAAYSPE</sequence>
<feature type="binding site" evidence="4">
    <location>
        <position position="141"/>
    </location>
    <ligand>
        <name>Mg(2+)</name>
        <dbReference type="ChEBI" id="CHEBI:18420"/>
    </ligand>
</feature>
<feature type="binding site" evidence="4">
    <location>
        <position position="193"/>
    </location>
    <ligand>
        <name>Mg(2+)</name>
        <dbReference type="ChEBI" id="CHEBI:18420"/>
    </ligand>
</feature>
<dbReference type="InterPro" id="IPR010196">
    <property type="entry name" value="OSB_synthase_MenC1"/>
</dbReference>
<keyword evidence="7" id="KW-1185">Reference proteome</keyword>
<dbReference type="SFLD" id="SFLDG00180">
    <property type="entry name" value="muconate_cycloisomerase"/>
    <property type="match status" value="1"/>
</dbReference>
<name>A0A3P3VTC1_9MICO</name>
<feature type="domain" description="Mandelate racemase/muconate lactonizing enzyme C-terminal" evidence="5">
    <location>
        <begin position="92"/>
        <end position="188"/>
    </location>
</feature>
<comment type="similarity">
    <text evidence="4">Belongs to the mandelate racemase/muconate lactonizing enzyme family. MenC type 1 subfamily.</text>
</comment>
<dbReference type="OrthoDB" id="3725747at2"/>
<comment type="pathway">
    <text evidence="4">Quinol/quinone metabolism; 1,4-dihydroxy-2-naphthoate biosynthesis; 1,4-dihydroxy-2-naphthoate from chorismate: step 4/7.</text>
</comment>
<keyword evidence="3 4" id="KW-0456">Lyase</keyword>
<organism evidence="6 7">
    <name type="scientific">Gulosibacter macacae</name>
    <dbReference type="NCBI Taxonomy" id="2488791"/>
    <lineage>
        <taxon>Bacteria</taxon>
        <taxon>Bacillati</taxon>
        <taxon>Actinomycetota</taxon>
        <taxon>Actinomycetes</taxon>
        <taxon>Micrococcales</taxon>
        <taxon>Microbacteriaceae</taxon>
        <taxon>Gulosibacter</taxon>
    </lineage>
</organism>
<dbReference type="PANTHER" id="PTHR48073">
    <property type="entry name" value="O-SUCCINYLBENZOATE SYNTHASE-RELATED"/>
    <property type="match status" value="1"/>
</dbReference>
<dbReference type="GO" id="GO:0043748">
    <property type="term" value="F:O-succinylbenzoate synthase activity"/>
    <property type="evidence" value="ECO:0007669"/>
    <property type="project" value="UniProtKB-EC"/>
</dbReference>
<dbReference type="Pfam" id="PF13378">
    <property type="entry name" value="MR_MLE_C"/>
    <property type="match status" value="1"/>
</dbReference>
<dbReference type="InterPro" id="IPR029065">
    <property type="entry name" value="Enolase_C-like"/>
</dbReference>
<gene>
    <name evidence="4" type="primary">menC</name>
    <name evidence="6" type="ORF">EG850_10790</name>
</gene>